<name>A0ABT3N7Y4_9BACT</name>
<protein>
    <submittedName>
        <fullName evidence="2">TIGR03545 family protein</fullName>
    </submittedName>
</protein>
<dbReference type="Proteomes" id="UP001209681">
    <property type="component" value="Unassembled WGS sequence"/>
</dbReference>
<keyword evidence="1" id="KW-0175">Coiled coil</keyword>
<evidence type="ECO:0000256" key="1">
    <source>
        <dbReference type="SAM" id="Coils"/>
    </source>
</evidence>
<dbReference type="InterPro" id="IPR019934">
    <property type="entry name" value="CHP03545"/>
</dbReference>
<evidence type="ECO:0000313" key="3">
    <source>
        <dbReference type="Proteomes" id="UP001209681"/>
    </source>
</evidence>
<feature type="coiled-coil region" evidence="1">
    <location>
        <begin position="230"/>
        <end position="257"/>
    </location>
</feature>
<dbReference type="EMBL" id="JAPFPW010000005">
    <property type="protein sequence ID" value="MCW7753559.1"/>
    <property type="molecule type" value="Genomic_DNA"/>
</dbReference>
<keyword evidence="3" id="KW-1185">Reference proteome</keyword>
<reference evidence="2 3" key="1">
    <citation type="submission" date="2022-11" db="EMBL/GenBank/DDBJ databases">
        <title>Desulfobotulus tamanensis H1 sp. nov. - anaerobic, alkaliphilic, sulphate reducing bacterium isolated from terrestrial mud volcano.</title>
        <authorList>
            <person name="Frolova A."/>
            <person name="Merkel A.Y."/>
            <person name="Slobodkin A.I."/>
        </authorList>
    </citation>
    <scope>NUCLEOTIDE SEQUENCE [LARGE SCALE GENOMIC DNA]</scope>
    <source>
        <strain evidence="2 3">H1</strain>
    </source>
</reference>
<proteinExistence type="predicted"/>
<accession>A0ABT3N7Y4</accession>
<gene>
    <name evidence="2" type="ORF">OOT00_06095</name>
</gene>
<dbReference type="NCBIfam" id="TIGR03545">
    <property type="entry name" value="TIGR03545 family protein"/>
    <property type="match status" value="1"/>
</dbReference>
<dbReference type="RefSeq" id="WP_265424429.1">
    <property type="nucleotide sequence ID" value="NZ_JAPFPW010000005.1"/>
</dbReference>
<organism evidence="2 3">
    <name type="scientific">Desulfobotulus pelophilus</name>
    <dbReference type="NCBI Taxonomy" id="2823377"/>
    <lineage>
        <taxon>Bacteria</taxon>
        <taxon>Pseudomonadati</taxon>
        <taxon>Thermodesulfobacteriota</taxon>
        <taxon>Desulfobacteria</taxon>
        <taxon>Desulfobacterales</taxon>
        <taxon>Desulfobacteraceae</taxon>
        <taxon>Desulfobotulus</taxon>
    </lineage>
</organism>
<comment type="caution">
    <text evidence="2">The sequence shown here is derived from an EMBL/GenBank/DDBJ whole genome shotgun (WGS) entry which is preliminary data.</text>
</comment>
<sequence>MTKWIRWPGLVAFLVITGLLVAGTVLFSGPLIAKGVELAGTRIVGARVDVASARPGLFPLGLRLSGIEVTDPNEPMTNAIEIAGIRMKMDASALMLGKVDVREMAVEGIRMGTPRRVSGALPEKKKEEKKKMTVPSVMDRLPMPSMEIPDVSVILERASLGSLEEADRLERTLREEYERFEQRLRNLPDADDFAAYRTRIEDLRKGGGLAGVLAGARELREIKVDVDKDMLALRRARQEMEESVADLRRRIRSLKNMATNDVHELVSRYGISSEGLSNMTGLLLGPEWEAHLRKGLGLYRRVEPLLSRAREREKKPEPEKPMRREGTDIVFAESPLRPDFLIRRATLSLEIPAGSLKGSLRNATAQQPMVGSPMELDFKGDQLSGLESIGVQLVFDRVTPQVPADHFWLGGKGWQPGAMGSGDLTFLADRADFTLDLQNRSGVLKGRVELDFSGVSWEMADSGDSVRAAVASGLRGVDRIAVEADLTGTLEKPKLRISSSLDTVVREAVTRAAREATEALRIRLTEEVQAQTDERIRELERQLGGVAGLRQILDERLNLAGRLNI</sequence>
<evidence type="ECO:0000313" key="2">
    <source>
        <dbReference type="EMBL" id="MCW7753559.1"/>
    </source>
</evidence>